<sequence length="150" mass="17871">MNKIVVNLFIVILATMTYSQLLTNINPNDKFYENNNKPTNPLFTTINKTSHMNLLPNSYFLDHLNTDYYLNTKEKFTKHLYPLKSQLKQRQEFLKDILPRNSHIDQSYLVKRVLADYRKRQAILADYKKRSTYDNDNNDEEDDNTSINMK</sequence>
<dbReference type="KEGG" id="shx:MS3_00001678"/>
<reference evidence="2" key="3">
    <citation type="submission" date="2021-06" db="EMBL/GenBank/DDBJ databases">
        <title>Chromosome-level genome assembly for S. haematobium.</title>
        <authorList>
            <person name="Stroehlein A.J."/>
        </authorList>
    </citation>
    <scope>NUCLEOTIDE SEQUENCE</scope>
</reference>
<comment type="caution">
    <text evidence="2">The sequence shown here is derived from an EMBL/GenBank/DDBJ whole genome shotgun (WGS) entry which is preliminary data.</text>
</comment>
<keyword evidence="1" id="KW-0732">Signal</keyword>
<evidence type="ECO:0000256" key="1">
    <source>
        <dbReference type="SAM" id="SignalP"/>
    </source>
</evidence>
<feature type="signal peptide" evidence="1">
    <location>
        <begin position="1"/>
        <end position="19"/>
    </location>
</feature>
<dbReference type="RefSeq" id="XP_012793818.2">
    <property type="nucleotide sequence ID" value="XM_012938364.2"/>
</dbReference>
<organism evidence="2 3">
    <name type="scientific">Schistosoma haematobium</name>
    <name type="common">Blood fluke</name>
    <dbReference type="NCBI Taxonomy" id="6185"/>
    <lineage>
        <taxon>Eukaryota</taxon>
        <taxon>Metazoa</taxon>
        <taxon>Spiralia</taxon>
        <taxon>Lophotrochozoa</taxon>
        <taxon>Platyhelminthes</taxon>
        <taxon>Trematoda</taxon>
        <taxon>Digenea</taxon>
        <taxon>Strigeidida</taxon>
        <taxon>Schistosomatoidea</taxon>
        <taxon>Schistosomatidae</taxon>
        <taxon>Schistosoma</taxon>
    </lineage>
</organism>
<feature type="chain" id="PRO_5037587386" evidence="1">
    <location>
        <begin position="20"/>
        <end position="150"/>
    </location>
</feature>
<dbReference type="GeneID" id="24589946"/>
<keyword evidence="3" id="KW-1185">Reference proteome</keyword>
<gene>
    <name evidence="2" type="ORF">MS3_00001678</name>
</gene>
<dbReference type="EMBL" id="AMPZ03000001">
    <property type="protein sequence ID" value="KAH9595738.1"/>
    <property type="molecule type" value="Genomic_DNA"/>
</dbReference>
<dbReference type="OrthoDB" id="6264338at2759"/>
<accession>A0A922LXW9</accession>
<reference evidence="2" key="2">
    <citation type="journal article" date="2019" name="Gigascience">
        <title>High-quality Schistosoma haematobium genome achieved by single-molecule and long-range sequencing.</title>
        <authorList>
            <person name="Stroehlein A.J."/>
            <person name="Korhonen P.K."/>
            <person name="Chong T.M."/>
            <person name="Lim Y.L."/>
            <person name="Chan K.G."/>
            <person name="Webster B."/>
            <person name="Rollinson D."/>
            <person name="Brindley P.J."/>
            <person name="Gasser R.B."/>
            <person name="Young N.D."/>
        </authorList>
    </citation>
    <scope>NUCLEOTIDE SEQUENCE</scope>
</reference>
<evidence type="ECO:0000313" key="2">
    <source>
        <dbReference type="EMBL" id="KAH9595738.1"/>
    </source>
</evidence>
<dbReference type="Proteomes" id="UP000471633">
    <property type="component" value="Unassembled WGS sequence"/>
</dbReference>
<proteinExistence type="predicted"/>
<dbReference type="AlphaFoldDB" id="A0A922LXW9"/>
<reference evidence="2" key="1">
    <citation type="journal article" date="2012" name="Nat. Genet.">
        <title>Whole-genome sequence of Schistosoma haematobium.</title>
        <authorList>
            <person name="Young N.D."/>
            <person name="Jex A.R."/>
            <person name="Li B."/>
            <person name="Liu S."/>
            <person name="Yang L."/>
            <person name="Xiong Z."/>
            <person name="Li Y."/>
            <person name="Cantacessi C."/>
            <person name="Hall R.S."/>
            <person name="Xu X."/>
            <person name="Chen F."/>
            <person name="Wu X."/>
            <person name="Zerlotini A."/>
            <person name="Oliveira G."/>
            <person name="Hofmann A."/>
            <person name="Zhang G."/>
            <person name="Fang X."/>
            <person name="Kang Y."/>
            <person name="Campbell B.E."/>
            <person name="Loukas A."/>
            <person name="Ranganathan S."/>
            <person name="Rollinson D."/>
            <person name="Rinaldi G."/>
            <person name="Brindley P.J."/>
            <person name="Yang H."/>
            <person name="Wang J."/>
            <person name="Wang J."/>
            <person name="Gasser R.B."/>
        </authorList>
    </citation>
    <scope>NUCLEOTIDE SEQUENCE</scope>
</reference>
<evidence type="ECO:0000313" key="3">
    <source>
        <dbReference type="Proteomes" id="UP000471633"/>
    </source>
</evidence>
<reference evidence="2" key="4">
    <citation type="journal article" date="2022" name="PLoS Pathog.">
        <title>Chromosome-level genome of Schistosoma haematobium underpins genome-wide explorations of molecular variation.</title>
        <authorList>
            <person name="Stroehlein A.J."/>
            <person name="Korhonen P.K."/>
            <person name="Lee V.V."/>
            <person name="Ralph S.A."/>
            <person name="Mentink-Kane M."/>
            <person name="You H."/>
            <person name="McManus D.P."/>
            <person name="Tchuente L.T."/>
            <person name="Stothard J.R."/>
            <person name="Kaur P."/>
            <person name="Dudchenko O."/>
            <person name="Aiden E.L."/>
            <person name="Yang B."/>
            <person name="Yang H."/>
            <person name="Emery A.M."/>
            <person name="Webster B.L."/>
            <person name="Brindley P.J."/>
            <person name="Rollinson D."/>
            <person name="Chang B.C.H."/>
            <person name="Gasser R.B."/>
            <person name="Young N.D."/>
        </authorList>
    </citation>
    <scope>NUCLEOTIDE SEQUENCE</scope>
</reference>
<protein>
    <submittedName>
        <fullName evidence="2">Uncharacterized protein</fullName>
    </submittedName>
</protein>
<dbReference type="CTD" id="24589946"/>
<name>A0A922LXW9_SCHHA</name>